<dbReference type="AlphaFoldDB" id="A0AAD5LEY3"/>
<evidence type="ECO:0000313" key="3">
    <source>
        <dbReference type="Proteomes" id="UP001209570"/>
    </source>
</evidence>
<evidence type="ECO:0000313" key="2">
    <source>
        <dbReference type="EMBL" id="KAJ0398760.1"/>
    </source>
</evidence>
<evidence type="ECO:0000256" key="1">
    <source>
        <dbReference type="SAM" id="MobiDB-lite"/>
    </source>
</evidence>
<accession>A0AAD5LEY3</accession>
<organism evidence="2 3">
    <name type="scientific">Pythium insidiosum</name>
    <name type="common">Pythiosis disease agent</name>
    <dbReference type="NCBI Taxonomy" id="114742"/>
    <lineage>
        <taxon>Eukaryota</taxon>
        <taxon>Sar</taxon>
        <taxon>Stramenopiles</taxon>
        <taxon>Oomycota</taxon>
        <taxon>Peronosporomycetes</taxon>
        <taxon>Pythiales</taxon>
        <taxon>Pythiaceae</taxon>
        <taxon>Pythium</taxon>
    </lineage>
</organism>
<feature type="compositionally biased region" description="Polar residues" evidence="1">
    <location>
        <begin position="1"/>
        <end position="11"/>
    </location>
</feature>
<dbReference type="EMBL" id="JAKCXM010000205">
    <property type="protein sequence ID" value="KAJ0398760.1"/>
    <property type="molecule type" value="Genomic_DNA"/>
</dbReference>
<protein>
    <submittedName>
        <fullName evidence="2">Uncharacterized protein</fullName>
    </submittedName>
</protein>
<feature type="region of interest" description="Disordered" evidence="1">
    <location>
        <begin position="1"/>
        <end position="28"/>
    </location>
</feature>
<proteinExistence type="predicted"/>
<keyword evidence="3" id="KW-1185">Reference proteome</keyword>
<sequence>MTAVTRRTSQPKAAAPSAATAAAAPPATQEMDFDEYRQRFEPVAPWNRANIPDYGPLGDTAHVLIFVAIGLLATAAYECTDYFDQIGRVVAYPAIWCPLWFRLLARVSPQPTEQELDERERKQFKDELARIAQEADKIDE</sequence>
<feature type="compositionally biased region" description="Low complexity" evidence="1">
    <location>
        <begin position="13"/>
        <end position="28"/>
    </location>
</feature>
<comment type="caution">
    <text evidence="2">The sequence shown here is derived from an EMBL/GenBank/DDBJ whole genome shotgun (WGS) entry which is preliminary data.</text>
</comment>
<name>A0AAD5LEY3_PYTIN</name>
<gene>
    <name evidence="2" type="ORF">P43SY_009828</name>
</gene>
<reference evidence="2" key="1">
    <citation type="submission" date="2021-12" db="EMBL/GenBank/DDBJ databases">
        <title>Prjna785345.</title>
        <authorList>
            <person name="Rujirawat T."/>
            <person name="Krajaejun T."/>
        </authorList>
    </citation>
    <scope>NUCLEOTIDE SEQUENCE</scope>
    <source>
        <strain evidence="2">Pi057C3</strain>
    </source>
</reference>
<dbReference type="Proteomes" id="UP001209570">
    <property type="component" value="Unassembled WGS sequence"/>
</dbReference>